<dbReference type="STRING" id="1448308.A0A2T2NDY8"/>
<dbReference type="Proteomes" id="UP000240883">
    <property type="component" value="Unassembled WGS sequence"/>
</dbReference>
<organism evidence="1 2">
    <name type="scientific">Corynespora cassiicola Philippines</name>
    <dbReference type="NCBI Taxonomy" id="1448308"/>
    <lineage>
        <taxon>Eukaryota</taxon>
        <taxon>Fungi</taxon>
        <taxon>Dikarya</taxon>
        <taxon>Ascomycota</taxon>
        <taxon>Pezizomycotina</taxon>
        <taxon>Dothideomycetes</taxon>
        <taxon>Pleosporomycetidae</taxon>
        <taxon>Pleosporales</taxon>
        <taxon>Corynesporascaceae</taxon>
        <taxon>Corynespora</taxon>
    </lineage>
</organism>
<proteinExistence type="predicted"/>
<sequence length="258" mass="28047">MNDFSHGVHPFESGKIRDKLDIPELVNMTLLRQNDSLIYDIPEEGIDISPELYEEITGHAPKPWNKRDCSNPCNCGTYRQYSLTNADWSRFYGDIRSVSSPLCGPGSITKTFTLSYSYTISGSFGANAGPTDDIIRSLGIPVGFTYTWGNAIATGYTTSCMENHPCIATFKPWMGMVRGRGRWTELSNSGNKLCASGIGGNIEVRLPIVRECTNDHECGADGVWGQCYFVGGFAQASCSNLGPTPGPGAQCPASLYPN</sequence>
<evidence type="ECO:0000313" key="2">
    <source>
        <dbReference type="Proteomes" id="UP000240883"/>
    </source>
</evidence>
<protein>
    <submittedName>
        <fullName evidence="1">Uncharacterized protein</fullName>
    </submittedName>
</protein>
<dbReference type="OrthoDB" id="3689744at2759"/>
<dbReference type="AlphaFoldDB" id="A0A2T2NDY8"/>
<reference evidence="1 2" key="1">
    <citation type="journal article" date="2018" name="Front. Microbiol.">
        <title>Genome-Wide Analysis of Corynespora cassiicola Leaf Fall Disease Putative Effectors.</title>
        <authorList>
            <person name="Lopez D."/>
            <person name="Ribeiro S."/>
            <person name="Label P."/>
            <person name="Fumanal B."/>
            <person name="Venisse J.S."/>
            <person name="Kohler A."/>
            <person name="de Oliveira R.R."/>
            <person name="Labutti K."/>
            <person name="Lipzen A."/>
            <person name="Lail K."/>
            <person name="Bauer D."/>
            <person name="Ohm R.A."/>
            <person name="Barry K.W."/>
            <person name="Spatafora J."/>
            <person name="Grigoriev I.V."/>
            <person name="Martin F.M."/>
            <person name="Pujade-Renaud V."/>
        </authorList>
    </citation>
    <scope>NUCLEOTIDE SEQUENCE [LARGE SCALE GENOMIC DNA]</scope>
    <source>
        <strain evidence="1 2">Philippines</strain>
    </source>
</reference>
<dbReference type="EMBL" id="KZ678140">
    <property type="protein sequence ID" value="PSN63248.1"/>
    <property type="molecule type" value="Genomic_DNA"/>
</dbReference>
<keyword evidence="2" id="KW-1185">Reference proteome</keyword>
<accession>A0A2T2NDY8</accession>
<gene>
    <name evidence="1" type="ORF">BS50DRAFT_500505</name>
</gene>
<evidence type="ECO:0000313" key="1">
    <source>
        <dbReference type="EMBL" id="PSN63248.1"/>
    </source>
</evidence>
<name>A0A2T2NDY8_CORCC</name>